<evidence type="ECO:0000313" key="12">
    <source>
        <dbReference type="Proteomes" id="UP001431209"/>
    </source>
</evidence>
<dbReference type="SUPFAM" id="SSF55961">
    <property type="entry name" value="Bet v1-like"/>
    <property type="match status" value="1"/>
</dbReference>
<dbReference type="InterPro" id="IPR017941">
    <property type="entry name" value="Rieske_2Fe-2S"/>
</dbReference>
<keyword evidence="7" id="KW-0408">Iron</keyword>
<name>A0AAW2ZLM1_9EUKA</name>
<evidence type="ECO:0000256" key="7">
    <source>
        <dbReference type="ARBA" id="ARBA00023004"/>
    </source>
</evidence>
<dbReference type="PROSITE" id="PS51296">
    <property type="entry name" value="RIESKE"/>
    <property type="match status" value="1"/>
</dbReference>
<keyword evidence="5" id="KW-1133">Transmembrane helix</keyword>
<organism evidence="11 12">
    <name type="scientific">Acrasis kona</name>
    <dbReference type="NCBI Taxonomy" id="1008807"/>
    <lineage>
        <taxon>Eukaryota</taxon>
        <taxon>Discoba</taxon>
        <taxon>Heterolobosea</taxon>
        <taxon>Tetramitia</taxon>
        <taxon>Eutetramitia</taxon>
        <taxon>Acrasidae</taxon>
        <taxon>Acrasis</taxon>
    </lineage>
</organism>
<dbReference type="InterPro" id="IPR036922">
    <property type="entry name" value="Rieske_2Fe-2S_sf"/>
</dbReference>
<dbReference type="AlphaFoldDB" id="A0AAW2ZLM1"/>
<evidence type="ECO:0000256" key="1">
    <source>
        <dbReference type="ARBA" id="ARBA00004370"/>
    </source>
</evidence>
<gene>
    <name evidence="11" type="ORF">AKO1_009451</name>
</gene>
<dbReference type="GO" id="GO:0016491">
    <property type="term" value="F:oxidoreductase activity"/>
    <property type="evidence" value="ECO:0007669"/>
    <property type="project" value="UniProtKB-KW"/>
</dbReference>
<dbReference type="GO" id="GO:0005737">
    <property type="term" value="C:cytoplasm"/>
    <property type="evidence" value="ECO:0007669"/>
    <property type="project" value="TreeGrafter"/>
</dbReference>
<dbReference type="InterPro" id="IPR050584">
    <property type="entry name" value="Cholesterol_7-desaturase"/>
</dbReference>
<protein>
    <recommendedName>
        <fullName evidence="10">Rieske domain-containing protein</fullName>
    </recommendedName>
</protein>
<keyword evidence="6" id="KW-0560">Oxidoreductase</keyword>
<dbReference type="Proteomes" id="UP001431209">
    <property type="component" value="Unassembled WGS sequence"/>
</dbReference>
<evidence type="ECO:0000313" key="11">
    <source>
        <dbReference type="EMBL" id="KAL0490299.1"/>
    </source>
</evidence>
<proteinExistence type="predicted"/>
<reference evidence="11 12" key="1">
    <citation type="submission" date="2024-03" db="EMBL/GenBank/DDBJ databases">
        <title>The Acrasis kona genome and developmental transcriptomes reveal deep origins of eukaryotic multicellular pathways.</title>
        <authorList>
            <person name="Sheikh S."/>
            <person name="Fu C.-J."/>
            <person name="Brown M.W."/>
            <person name="Baldauf S.L."/>
        </authorList>
    </citation>
    <scope>NUCLEOTIDE SEQUENCE [LARGE SCALE GENOMIC DNA]</scope>
    <source>
        <strain evidence="11 12">ATCC MYA-3509</strain>
    </source>
</reference>
<feature type="domain" description="Rieske" evidence="10">
    <location>
        <begin position="12"/>
        <end position="114"/>
    </location>
</feature>
<evidence type="ECO:0000256" key="2">
    <source>
        <dbReference type="ARBA" id="ARBA00022692"/>
    </source>
</evidence>
<comment type="subcellular location">
    <subcellularLocation>
        <location evidence="1">Membrane</location>
    </subcellularLocation>
</comment>
<dbReference type="GO" id="GO:0016020">
    <property type="term" value="C:membrane"/>
    <property type="evidence" value="ECO:0007669"/>
    <property type="project" value="UniProtKB-SubCell"/>
</dbReference>
<evidence type="ECO:0000256" key="8">
    <source>
        <dbReference type="ARBA" id="ARBA00023014"/>
    </source>
</evidence>
<evidence type="ECO:0000256" key="9">
    <source>
        <dbReference type="ARBA" id="ARBA00023136"/>
    </source>
</evidence>
<keyword evidence="9" id="KW-0472">Membrane</keyword>
<dbReference type="GO" id="GO:0046872">
    <property type="term" value="F:metal ion binding"/>
    <property type="evidence" value="ECO:0007669"/>
    <property type="project" value="UniProtKB-KW"/>
</dbReference>
<evidence type="ECO:0000259" key="10">
    <source>
        <dbReference type="PROSITE" id="PS51296"/>
    </source>
</evidence>
<evidence type="ECO:0000256" key="5">
    <source>
        <dbReference type="ARBA" id="ARBA00022989"/>
    </source>
</evidence>
<keyword evidence="3" id="KW-0001">2Fe-2S</keyword>
<dbReference type="PANTHER" id="PTHR21266">
    <property type="entry name" value="IRON-SULFUR DOMAIN CONTAINING PROTEIN"/>
    <property type="match status" value="1"/>
</dbReference>
<evidence type="ECO:0000256" key="3">
    <source>
        <dbReference type="ARBA" id="ARBA00022714"/>
    </source>
</evidence>
<dbReference type="Gene3D" id="2.102.10.10">
    <property type="entry name" value="Rieske [2Fe-2S] iron-sulphur domain"/>
    <property type="match status" value="1"/>
</dbReference>
<keyword evidence="8" id="KW-0411">Iron-sulfur</keyword>
<accession>A0AAW2ZLM1</accession>
<keyword evidence="12" id="KW-1185">Reference proteome</keyword>
<dbReference type="Gene3D" id="3.90.380.10">
    <property type="entry name" value="Naphthalene 1,2-dioxygenase Alpha Subunit, Chain A, domain 1"/>
    <property type="match status" value="1"/>
</dbReference>
<dbReference type="EMBL" id="JAOPGA020001662">
    <property type="protein sequence ID" value="KAL0490299.1"/>
    <property type="molecule type" value="Genomic_DNA"/>
</dbReference>
<keyword evidence="2" id="KW-0812">Transmembrane</keyword>
<evidence type="ECO:0000256" key="6">
    <source>
        <dbReference type="ARBA" id="ARBA00023002"/>
    </source>
</evidence>
<sequence length="400" mass="46082">MASHNKGFKNNWYPIIYSDFITTEKHYSTKIWGEPVVLFRGPDNEPVCLQDRCPHRSAPLSLGTTKSGVLSCAYHGWKFSTGGQCVGIPESKSMHKEIRAKSYITKDSQGVVFIWWGQGEPNVPIPTTKEYDDPNFRKGSYLADVDVNYSFHLSNLFDPVHFHLLHDGSIPDINAANYGRLEPKEILDTNSILRYTFNNPEKRPGEVFDISFDPGLTWTLRLGTVDSDEAIVIQQAFHVPISENRTRLLFRMYLSMQRIPIMRYVPQFLYDLRNKSVMYHILGEDINIIKGHFNRSVKYGAPEVNRPLVEDQLLIRFHKWERECLELDGGRPWFESWTSREKCVGCNCGPESVIDNEYPSEYPPANQKWVEDFNWWVKFLKVGVTVSVGLVAALVYKSFV</sequence>
<dbReference type="GO" id="GO:0051537">
    <property type="term" value="F:2 iron, 2 sulfur cluster binding"/>
    <property type="evidence" value="ECO:0007669"/>
    <property type="project" value="UniProtKB-KW"/>
</dbReference>
<dbReference type="PANTHER" id="PTHR21266:SF32">
    <property type="entry name" value="CHOLESTEROL 7-DESATURASE NVD"/>
    <property type="match status" value="1"/>
</dbReference>
<comment type="caution">
    <text evidence="11">The sequence shown here is derived from an EMBL/GenBank/DDBJ whole genome shotgun (WGS) entry which is preliminary data.</text>
</comment>
<dbReference type="SUPFAM" id="SSF50022">
    <property type="entry name" value="ISP domain"/>
    <property type="match status" value="1"/>
</dbReference>
<dbReference type="Pfam" id="PF00355">
    <property type="entry name" value="Rieske"/>
    <property type="match status" value="1"/>
</dbReference>
<keyword evidence="4" id="KW-0479">Metal-binding</keyword>
<evidence type="ECO:0000256" key="4">
    <source>
        <dbReference type="ARBA" id="ARBA00022723"/>
    </source>
</evidence>